<dbReference type="PANTHER" id="PTHR11515:SF17">
    <property type="entry name" value="FOLLITROPIN SUBUNIT BETA"/>
    <property type="match status" value="1"/>
</dbReference>
<evidence type="ECO:0000256" key="7">
    <source>
        <dbReference type="ARBA" id="ARBA00037318"/>
    </source>
</evidence>
<evidence type="ECO:0000313" key="15">
    <source>
        <dbReference type="Proteomes" id="UP000515159"/>
    </source>
</evidence>
<comment type="subcellular location">
    <subcellularLocation>
        <location evidence="1 12">Secreted</location>
    </subcellularLocation>
</comment>
<evidence type="ECO:0000256" key="11">
    <source>
        <dbReference type="ARBA" id="ARBA00042045"/>
    </source>
</evidence>
<dbReference type="CDD" id="cd00069">
    <property type="entry name" value="GHB_like"/>
    <property type="match status" value="1"/>
</dbReference>
<evidence type="ECO:0000256" key="9">
    <source>
        <dbReference type="ARBA" id="ARBA00040964"/>
    </source>
</evidence>
<dbReference type="InterPro" id="IPR029034">
    <property type="entry name" value="Cystine-knot_cytokine"/>
</dbReference>
<protein>
    <recommendedName>
        <fullName evidence="9">Follitropin subunit beta</fullName>
    </recommendedName>
    <alternativeName>
        <fullName evidence="10">Follicle-stimulating hormone beta subunit</fullName>
    </alternativeName>
    <alternativeName>
        <fullName evidence="11">Follitropin beta chain</fullName>
    </alternativeName>
</protein>
<dbReference type="SMART" id="SM00068">
    <property type="entry name" value="GHB"/>
    <property type="match status" value="1"/>
</dbReference>
<evidence type="ECO:0000256" key="12">
    <source>
        <dbReference type="RuleBase" id="RU004069"/>
    </source>
</evidence>
<evidence type="ECO:0000256" key="6">
    <source>
        <dbReference type="ARBA" id="ARBA00023180"/>
    </source>
</evidence>
<dbReference type="GO" id="GO:0005737">
    <property type="term" value="C:cytoplasm"/>
    <property type="evidence" value="ECO:0007669"/>
    <property type="project" value="TreeGrafter"/>
</dbReference>
<dbReference type="Proteomes" id="UP000515159">
    <property type="component" value="Chromosome 19"/>
</dbReference>
<dbReference type="GO" id="GO:0042699">
    <property type="term" value="P:follicle-stimulating hormone signaling pathway"/>
    <property type="evidence" value="ECO:0007669"/>
    <property type="project" value="TreeGrafter"/>
</dbReference>
<evidence type="ECO:0000256" key="10">
    <source>
        <dbReference type="ARBA" id="ARBA00041687"/>
    </source>
</evidence>
<reference evidence="16" key="1">
    <citation type="submission" date="2025-08" db="UniProtKB">
        <authorList>
            <consortium name="RefSeq"/>
        </authorList>
    </citation>
    <scope>IDENTIFICATION</scope>
</reference>
<dbReference type="SUPFAM" id="SSF57501">
    <property type="entry name" value="Cystine-knot cytokines"/>
    <property type="match status" value="1"/>
</dbReference>
<feature type="signal peptide" evidence="13">
    <location>
        <begin position="1"/>
        <end position="20"/>
    </location>
</feature>
<accession>A0A6P8QA87</accession>
<keyword evidence="5" id="KW-1015">Disulfide bond</keyword>
<keyword evidence="15" id="KW-1185">Reference proteome</keyword>
<comment type="subunit">
    <text evidence="8">Heterodimer. The active follitropin is a heterodimer composed of an alpha chain/CGA shared with other hormones and a unique beta chain/FSHB shown here.</text>
</comment>
<gene>
    <name evidence="16" type="primary">FSHB</name>
</gene>
<dbReference type="GO" id="GO:0005615">
    <property type="term" value="C:extracellular space"/>
    <property type="evidence" value="ECO:0007669"/>
    <property type="project" value="TreeGrafter"/>
</dbReference>
<proteinExistence type="inferred from homology"/>
<dbReference type="RefSeq" id="XP_033784108.1">
    <property type="nucleotide sequence ID" value="XM_033928217.1"/>
</dbReference>
<evidence type="ECO:0000256" key="5">
    <source>
        <dbReference type="ARBA" id="ARBA00023157"/>
    </source>
</evidence>
<keyword evidence="13" id="KW-0732">Signal</keyword>
<dbReference type="Gene3D" id="2.10.90.10">
    <property type="entry name" value="Cystine-knot cytokines"/>
    <property type="match status" value="1"/>
</dbReference>
<dbReference type="GeneID" id="117352098"/>
<dbReference type="InterPro" id="IPR018245">
    <property type="entry name" value="Gonadotropin_bsu_CS"/>
</dbReference>
<dbReference type="GO" id="GO:0016913">
    <property type="term" value="F:follicle-stimulating hormone activity"/>
    <property type="evidence" value="ECO:0007669"/>
    <property type="project" value="TreeGrafter"/>
</dbReference>
<dbReference type="PROSITE" id="PS00261">
    <property type="entry name" value="GLYCO_HORMONE_BETA_1"/>
    <property type="match status" value="1"/>
</dbReference>
<keyword evidence="4 12" id="KW-0372">Hormone</keyword>
<comment type="function">
    <text evidence="7">Together with the alpha chain CGA constitutes follitropin, the follicle-stimulating hormone, and provides its biological specificity to the hormone heterodimer. Binds FSHR, a G protein-coupled receptor, on target cells to activate downstream signaling pathways. Follitropin is involved in follicle development and spermatogenesis in reproductive organs.</text>
</comment>
<evidence type="ECO:0000256" key="13">
    <source>
        <dbReference type="SAM" id="SignalP"/>
    </source>
</evidence>
<dbReference type="KEGG" id="gsh:117352098"/>
<dbReference type="FunFam" id="2.10.90.10:FF:000007">
    <property type="entry name" value="Luteinizing hormone beta subunit"/>
    <property type="match status" value="1"/>
</dbReference>
<evidence type="ECO:0000259" key="14">
    <source>
        <dbReference type="Pfam" id="PF00007"/>
    </source>
</evidence>
<dbReference type="AlphaFoldDB" id="A0A6P8QA87"/>
<keyword evidence="6" id="KW-0325">Glycoprotein</keyword>
<evidence type="ECO:0000256" key="2">
    <source>
        <dbReference type="ARBA" id="ARBA00006552"/>
    </source>
</evidence>
<dbReference type="PROSITE" id="PS00689">
    <property type="entry name" value="GLYCO_HORMONE_BETA_2"/>
    <property type="match status" value="1"/>
</dbReference>
<keyword evidence="3" id="KW-0964">Secreted</keyword>
<evidence type="ECO:0000256" key="1">
    <source>
        <dbReference type="ARBA" id="ARBA00004613"/>
    </source>
</evidence>
<dbReference type="CTD" id="2488"/>
<evidence type="ECO:0000256" key="4">
    <source>
        <dbReference type="ARBA" id="ARBA00022702"/>
    </source>
</evidence>
<name>A0A6P8QA87_GEOSA</name>
<dbReference type="InParanoid" id="A0A6P8QA87"/>
<feature type="chain" id="PRO_5028101789" description="Follitropin subunit beta" evidence="13">
    <location>
        <begin position="21"/>
        <end position="129"/>
    </location>
</feature>
<dbReference type="OrthoDB" id="8453657at2759"/>
<organism evidence="15 16">
    <name type="scientific">Geotrypetes seraphini</name>
    <name type="common">Gaboon caecilian</name>
    <name type="synonym">Caecilia seraphini</name>
    <dbReference type="NCBI Taxonomy" id="260995"/>
    <lineage>
        <taxon>Eukaryota</taxon>
        <taxon>Metazoa</taxon>
        <taxon>Chordata</taxon>
        <taxon>Craniata</taxon>
        <taxon>Vertebrata</taxon>
        <taxon>Euteleostomi</taxon>
        <taxon>Amphibia</taxon>
        <taxon>Gymnophiona</taxon>
        <taxon>Geotrypetes</taxon>
    </lineage>
</organism>
<evidence type="ECO:0000256" key="3">
    <source>
        <dbReference type="ARBA" id="ARBA00022525"/>
    </source>
</evidence>
<dbReference type="Pfam" id="PF00007">
    <property type="entry name" value="Cys_knot"/>
    <property type="match status" value="1"/>
</dbReference>
<evidence type="ECO:0000256" key="8">
    <source>
        <dbReference type="ARBA" id="ARBA00038691"/>
    </source>
</evidence>
<dbReference type="FunCoup" id="A0A6P8QA87">
    <property type="interactions" value="523"/>
</dbReference>
<sequence>MKTVYFGLLLLSCKVHVSIMCELSNITIALESEGCGLCIYVNATWCSGYCLTKDPVFKHPLVSSAQEICTFKDLVYETVKIPGCADHADSFYTYPVATGCQCGTCDTDSTDCTVQGLGPDYCSFSGKKE</sequence>
<comment type="similarity">
    <text evidence="2 12">Belongs to the glycoprotein hormones subunit beta family.</text>
</comment>
<evidence type="ECO:0000313" key="16">
    <source>
        <dbReference type="RefSeq" id="XP_033784108.1"/>
    </source>
</evidence>
<feature type="domain" description="Glycoprotein hormone subunit beta" evidence="14">
    <location>
        <begin position="20"/>
        <end position="122"/>
    </location>
</feature>
<dbReference type="PANTHER" id="PTHR11515">
    <property type="entry name" value="GLYCOPROTEIN HORMONE BETA CHAIN"/>
    <property type="match status" value="1"/>
</dbReference>
<dbReference type="InterPro" id="IPR001545">
    <property type="entry name" value="Gonadotropin_bsu"/>
</dbReference>
<dbReference type="InterPro" id="IPR006208">
    <property type="entry name" value="Glyco_hormone_CN"/>
</dbReference>